<dbReference type="PANTHER" id="PTHR30040:SF2">
    <property type="entry name" value="FAD:PROTEIN FMN TRANSFERASE"/>
    <property type="match status" value="1"/>
</dbReference>
<evidence type="ECO:0000256" key="9">
    <source>
        <dbReference type="ARBA" id="ARBA00048540"/>
    </source>
</evidence>
<feature type="binding site" evidence="11">
    <location>
        <position position="170"/>
    </location>
    <ligand>
        <name>Mg(2+)</name>
        <dbReference type="ChEBI" id="CHEBI:18420"/>
    </ligand>
</feature>
<comment type="caution">
    <text evidence="12">The sequence shown here is derived from an EMBL/GenBank/DDBJ whole genome shotgun (WGS) entry which is preliminary data.</text>
</comment>
<keyword evidence="4 10" id="KW-0808">Transferase</keyword>
<dbReference type="Gene3D" id="3.10.520.10">
    <property type="entry name" value="ApbE-like domains"/>
    <property type="match status" value="1"/>
</dbReference>
<evidence type="ECO:0000256" key="2">
    <source>
        <dbReference type="ARBA" id="ARBA00016337"/>
    </source>
</evidence>
<dbReference type="Proteomes" id="UP000252733">
    <property type="component" value="Unassembled WGS sequence"/>
</dbReference>
<dbReference type="PIRSF" id="PIRSF006268">
    <property type="entry name" value="ApbE"/>
    <property type="match status" value="1"/>
</dbReference>
<keyword evidence="3 10" id="KW-0285">Flavoprotein</keyword>
<name>A0A368VAP2_9BACT</name>
<dbReference type="SUPFAM" id="SSF143631">
    <property type="entry name" value="ApbE-like"/>
    <property type="match status" value="1"/>
</dbReference>
<comment type="similarity">
    <text evidence="10">Belongs to the ApbE family.</text>
</comment>
<keyword evidence="5 10" id="KW-0479">Metal-binding</keyword>
<dbReference type="AlphaFoldDB" id="A0A368VAP2"/>
<proteinExistence type="inferred from homology"/>
<dbReference type="EMBL" id="QPIZ01000009">
    <property type="protein sequence ID" value="RCW36051.1"/>
    <property type="molecule type" value="Genomic_DNA"/>
</dbReference>
<reference evidence="12 13" key="1">
    <citation type="submission" date="2018-07" db="EMBL/GenBank/DDBJ databases">
        <title>Freshwater and sediment microbial communities from various areas in North America, analyzing microbe dynamics in response to fracking.</title>
        <authorList>
            <person name="Lamendella R."/>
        </authorList>
    </citation>
    <scope>NUCLEOTIDE SEQUENCE [LARGE SCALE GENOMIC DNA]</scope>
    <source>
        <strain evidence="12 13">160A</strain>
    </source>
</reference>
<dbReference type="InterPro" id="IPR024932">
    <property type="entry name" value="ApbE"/>
</dbReference>
<keyword evidence="12" id="KW-0449">Lipoprotein</keyword>
<evidence type="ECO:0000256" key="11">
    <source>
        <dbReference type="PIRSR" id="PIRSR006268-2"/>
    </source>
</evidence>
<accession>A0A368VAP2</accession>
<evidence type="ECO:0000256" key="3">
    <source>
        <dbReference type="ARBA" id="ARBA00022630"/>
    </source>
</evidence>
<evidence type="ECO:0000313" key="12">
    <source>
        <dbReference type="EMBL" id="RCW36051.1"/>
    </source>
</evidence>
<evidence type="ECO:0000256" key="8">
    <source>
        <dbReference type="ARBA" id="ARBA00031306"/>
    </source>
</evidence>
<gene>
    <name evidence="12" type="ORF">DFO77_10915</name>
</gene>
<evidence type="ECO:0000256" key="1">
    <source>
        <dbReference type="ARBA" id="ARBA00011955"/>
    </source>
</evidence>
<dbReference type="GO" id="GO:0046872">
    <property type="term" value="F:metal ion binding"/>
    <property type="evidence" value="ECO:0007669"/>
    <property type="project" value="UniProtKB-UniRule"/>
</dbReference>
<keyword evidence="7 10" id="KW-0460">Magnesium</keyword>
<feature type="binding site" evidence="11">
    <location>
        <position position="282"/>
    </location>
    <ligand>
        <name>Mg(2+)</name>
        <dbReference type="ChEBI" id="CHEBI:18420"/>
    </ligand>
</feature>
<evidence type="ECO:0000256" key="10">
    <source>
        <dbReference type="PIRNR" id="PIRNR006268"/>
    </source>
</evidence>
<dbReference type="GO" id="GO:0016740">
    <property type="term" value="F:transferase activity"/>
    <property type="evidence" value="ECO:0007669"/>
    <property type="project" value="UniProtKB-UniRule"/>
</dbReference>
<feature type="binding site" evidence="11">
    <location>
        <position position="286"/>
    </location>
    <ligand>
        <name>Mg(2+)</name>
        <dbReference type="ChEBI" id="CHEBI:18420"/>
    </ligand>
</feature>
<keyword evidence="6 10" id="KW-0274">FAD</keyword>
<organism evidence="12 13">
    <name type="scientific">Marinilabilia salmonicolor</name>
    <dbReference type="NCBI Taxonomy" id="989"/>
    <lineage>
        <taxon>Bacteria</taxon>
        <taxon>Pseudomonadati</taxon>
        <taxon>Bacteroidota</taxon>
        <taxon>Bacteroidia</taxon>
        <taxon>Marinilabiliales</taxon>
        <taxon>Marinilabiliaceae</taxon>
        <taxon>Marinilabilia</taxon>
    </lineage>
</organism>
<dbReference type="Pfam" id="PF02424">
    <property type="entry name" value="ApbE"/>
    <property type="match status" value="1"/>
</dbReference>
<dbReference type="PANTHER" id="PTHR30040">
    <property type="entry name" value="THIAMINE BIOSYNTHESIS LIPOPROTEIN APBE"/>
    <property type="match status" value="1"/>
</dbReference>
<dbReference type="InterPro" id="IPR003374">
    <property type="entry name" value="ApbE-like_sf"/>
</dbReference>
<dbReference type="EC" id="2.7.1.180" evidence="1 10"/>
<evidence type="ECO:0000256" key="4">
    <source>
        <dbReference type="ARBA" id="ARBA00022679"/>
    </source>
</evidence>
<evidence type="ECO:0000256" key="7">
    <source>
        <dbReference type="ARBA" id="ARBA00022842"/>
    </source>
</evidence>
<comment type="catalytic activity">
    <reaction evidence="9 10">
        <text>L-threonyl-[protein] + FAD = FMN-L-threonyl-[protein] + AMP + H(+)</text>
        <dbReference type="Rhea" id="RHEA:36847"/>
        <dbReference type="Rhea" id="RHEA-COMP:11060"/>
        <dbReference type="Rhea" id="RHEA-COMP:11061"/>
        <dbReference type="ChEBI" id="CHEBI:15378"/>
        <dbReference type="ChEBI" id="CHEBI:30013"/>
        <dbReference type="ChEBI" id="CHEBI:57692"/>
        <dbReference type="ChEBI" id="CHEBI:74257"/>
        <dbReference type="ChEBI" id="CHEBI:456215"/>
        <dbReference type="EC" id="2.7.1.180"/>
    </reaction>
</comment>
<keyword evidence="13" id="KW-1185">Reference proteome</keyword>
<dbReference type="RefSeq" id="WP_220270803.1">
    <property type="nucleotide sequence ID" value="NZ_QPIZ01000009.1"/>
</dbReference>
<evidence type="ECO:0000256" key="5">
    <source>
        <dbReference type="ARBA" id="ARBA00022723"/>
    </source>
</evidence>
<comment type="cofactor">
    <cofactor evidence="11">
        <name>Mg(2+)</name>
        <dbReference type="ChEBI" id="CHEBI:18420"/>
    </cofactor>
    <cofactor evidence="11">
        <name>Mn(2+)</name>
        <dbReference type="ChEBI" id="CHEBI:29035"/>
    </cofactor>
    <text evidence="11">Magnesium. Can also use manganese.</text>
</comment>
<evidence type="ECO:0000313" key="13">
    <source>
        <dbReference type="Proteomes" id="UP000252733"/>
    </source>
</evidence>
<sequence length="332" mass="36360">MKAALILFYLLFLAFPVFSHDEVFTRVCKLMGSRYEISVVASSEEEGVEYIDMAVAEIERIEQLISSWRPDSETSKINEAAGNHSVPVSGELFAFLKRCLQLSKVTSGAFDISYAAMDRIWKFDGSMIQMPAPEEVSASVKNVGYRNIILDEEKQSVFLKKKGMKIGFGAIGKGYSADQAKKLLVNAGVKGGIINASGDLAVWGEQPDGKPWMAGITNPLNKNKVFSWFPIKNRAVVTSGDYEKFVMLDGKRYSHIIDPRTGYPTHGLVSVTVFAPMAELADALSTALFVMGSDAGIDLVQQIDGVDCVMVTTEGEILKSGNIQISHDVSEY</sequence>
<evidence type="ECO:0000256" key="6">
    <source>
        <dbReference type="ARBA" id="ARBA00022827"/>
    </source>
</evidence>
<protein>
    <recommendedName>
        <fullName evidence="2 10">FAD:protein FMN transferase</fullName>
        <ecNumber evidence="1 10">2.7.1.180</ecNumber>
    </recommendedName>
    <alternativeName>
        <fullName evidence="8 10">Flavin transferase</fullName>
    </alternativeName>
</protein>